<feature type="domain" description="TIR" evidence="5">
    <location>
        <begin position="16"/>
        <end position="182"/>
    </location>
</feature>
<dbReference type="GO" id="GO:0006952">
    <property type="term" value="P:defense response"/>
    <property type="evidence" value="ECO:0007669"/>
    <property type="project" value="UniProtKB-KW"/>
</dbReference>
<dbReference type="Pfam" id="PF01582">
    <property type="entry name" value="TIR"/>
    <property type="match status" value="1"/>
</dbReference>
<dbReference type="Gene3D" id="3.40.50.300">
    <property type="entry name" value="P-loop containing nucleotide triphosphate hydrolases"/>
    <property type="match status" value="1"/>
</dbReference>
<dbReference type="Gene3D" id="3.40.50.10140">
    <property type="entry name" value="Toll/interleukin-1 receptor homology (TIR) domain"/>
    <property type="match status" value="1"/>
</dbReference>
<dbReference type="CDD" id="cd00371">
    <property type="entry name" value="HMA"/>
    <property type="match status" value="1"/>
</dbReference>
<dbReference type="GO" id="GO:0046872">
    <property type="term" value="F:metal ion binding"/>
    <property type="evidence" value="ECO:0007669"/>
    <property type="project" value="InterPro"/>
</dbReference>
<dbReference type="InterPro" id="IPR036390">
    <property type="entry name" value="WH_DNA-bd_sf"/>
</dbReference>
<evidence type="ECO:0000256" key="1">
    <source>
        <dbReference type="ARBA" id="ARBA00022737"/>
    </source>
</evidence>
<dbReference type="PROSITE" id="PS50846">
    <property type="entry name" value="HMA_2"/>
    <property type="match status" value="1"/>
</dbReference>
<dbReference type="InterPro" id="IPR000157">
    <property type="entry name" value="TIR_dom"/>
</dbReference>
<dbReference type="SUPFAM" id="SSF46785">
    <property type="entry name" value="Winged helix' DNA-binding domain"/>
    <property type="match status" value="1"/>
</dbReference>
<evidence type="ECO:0000313" key="7">
    <source>
        <dbReference type="EMBL" id="CAI8617536.1"/>
    </source>
</evidence>
<dbReference type="InterPro" id="IPR006121">
    <property type="entry name" value="HMA_dom"/>
</dbReference>
<dbReference type="Pfam" id="PF23282">
    <property type="entry name" value="WHD_ROQ1"/>
    <property type="match status" value="1"/>
</dbReference>
<dbReference type="PROSITE" id="PS50104">
    <property type="entry name" value="TIR"/>
    <property type="match status" value="1"/>
</dbReference>
<feature type="compositionally biased region" description="Gly residues" evidence="4">
    <location>
        <begin position="707"/>
        <end position="733"/>
    </location>
</feature>
<dbReference type="Pfam" id="PF00403">
    <property type="entry name" value="HMA"/>
    <property type="match status" value="1"/>
</dbReference>
<dbReference type="SUPFAM" id="SSF52200">
    <property type="entry name" value="Toll/Interleukin receptor TIR domain"/>
    <property type="match status" value="1"/>
</dbReference>
<evidence type="ECO:0000256" key="3">
    <source>
        <dbReference type="ARBA" id="ARBA00023027"/>
    </source>
</evidence>
<dbReference type="FunFam" id="3.40.50.10140:FF:000007">
    <property type="entry name" value="Disease resistance protein (TIR-NBS-LRR class)"/>
    <property type="match status" value="1"/>
</dbReference>
<dbReference type="GO" id="GO:0043531">
    <property type="term" value="F:ADP binding"/>
    <property type="evidence" value="ECO:0007669"/>
    <property type="project" value="InterPro"/>
</dbReference>
<evidence type="ECO:0000259" key="5">
    <source>
        <dbReference type="PROSITE" id="PS50104"/>
    </source>
</evidence>
<keyword evidence="1" id="KW-0677">Repeat</keyword>
<protein>
    <submittedName>
        <fullName evidence="7">Uncharacterized protein</fullName>
    </submittedName>
</protein>
<dbReference type="InterPro" id="IPR042197">
    <property type="entry name" value="Apaf_helical"/>
</dbReference>
<keyword evidence="8" id="KW-1185">Reference proteome</keyword>
<dbReference type="SUPFAM" id="SSF52540">
    <property type="entry name" value="P-loop containing nucleoside triphosphate hydrolases"/>
    <property type="match status" value="1"/>
</dbReference>
<reference evidence="7 8" key="1">
    <citation type="submission" date="2023-01" db="EMBL/GenBank/DDBJ databases">
        <authorList>
            <person name="Kreplak J."/>
        </authorList>
    </citation>
    <scope>NUCLEOTIDE SEQUENCE [LARGE SCALE GENOMIC DNA]</scope>
</reference>
<dbReference type="AlphaFoldDB" id="A0AAV1B4B6"/>
<dbReference type="Gene3D" id="3.30.70.100">
    <property type="match status" value="1"/>
</dbReference>
<dbReference type="EMBL" id="OX451741">
    <property type="protein sequence ID" value="CAI8617536.1"/>
    <property type="molecule type" value="Genomic_DNA"/>
</dbReference>
<accession>A0AAV1B4B6</accession>
<keyword evidence="2" id="KW-0611">Plant defense</keyword>
<gene>
    <name evidence="7" type="ORF">VFH_VI081480</name>
</gene>
<keyword evidence="3" id="KW-0520">NAD</keyword>
<dbReference type="InterPro" id="IPR058192">
    <property type="entry name" value="WHD_ROQ1-like"/>
</dbReference>
<evidence type="ECO:0000256" key="2">
    <source>
        <dbReference type="ARBA" id="ARBA00022821"/>
    </source>
</evidence>
<dbReference type="Gene3D" id="1.10.8.430">
    <property type="entry name" value="Helical domain of apoptotic protease-activating factors"/>
    <property type="match status" value="1"/>
</dbReference>
<dbReference type="InterPro" id="IPR035897">
    <property type="entry name" value="Toll_tir_struct_dom_sf"/>
</dbReference>
<proteinExistence type="predicted"/>
<dbReference type="InterPro" id="IPR036163">
    <property type="entry name" value="HMA_dom_sf"/>
</dbReference>
<dbReference type="SMART" id="SM00255">
    <property type="entry name" value="TIR"/>
    <property type="match status" value="1"/>
</dbReference>
<feature type="compositionally biased region" description="Basic and acidic residues" evidence="4">
    <location>
        <begin position="662"/>
        <end position="706"/>
    </location>
</feature>
<dbReference type="Proteomes" id="UP001157006">
    <property type="component" value="Chromosome 6"/>
</dbReference>
<dbReference type="GO" id="GO:0007165">
    <property type="term" value="P:signal transduction"/>
    <property type="evidence" value="ECO:0007669"/>
    <property type="project" value="InterPro"/>
</dbReference>
<dbReference type="PANTHER" id="PTHR11017">
    <property type="entry name" value="LEUCINE-RICH REPEAT-CONTAINING PROTEIN"/>
    <property type="match status" value="1"/>
</dbReference>
<sequence>MASSSRNSSISALKNYNYDVFVSFRGEDTRYNFTDFLFDAFQTKAIFAFRDDNNLPKGESIAPKLLRAIQHSQIYVVVFSKNYASSPWCLQELEKICECYQVPGKHVLPVFYDVDPSDVRHQKGIYAEAFAKYENRFQYDSHMVLRWRKALTKVANLSGWDLRDKPQSAEIKKMVQKIINILDCISSSFSKDLVEICGTGGIGKTTLATVLYDRISQQFGTCCFIDDVSKIYRLHGPLGVQKQILDQTVGQEHHQVCNHYNAANLIRRRLCRQKALMIFDNVDHIKQLEKSVVHREWLSAGSRIIIISRDEHILKQYGVDAVYKVPLLDWANSLQLLCRKAFKLDHILSSSYGGLVNGILNHANGLPLAIKVLGSFLFGRDISEWKSALANLRGNPGKDVMDVLRLSFDGLRETEKEIFLHICFFDMHMEKYVKNVLNCCGFHVDIGLRVLIDKSLVSIEGEKIVMHGLLEELGSKIVAENTSKEPTKWFDKQRYDVRLENMEKNVEVVLQPQIMTVILKVYMHCEGCSQDIKRRIERIKGVVSAEPDQKNSLVTVKGVFEKEKLVKYVYKRTGKQAVIVKQEPEKKEEAKQAVIVKQEPEKKEEAKQAVIVKQEPEKKEEAKQAVIVKQEPEKKEEAKQAVIVKQEPEKKEEAKQAMIVKQEPEKKEEAKETKEEEKKTEEKDENEKGSGEGEEKKEAAPGDEKLGGGGGGGDGGGVGGGGDGGGDEGGGGAEETTVVEVKKNEYNSNPHSMEFNAFHGPAYPLQIFSDENPNACSVM</sequence>
<feature type="region of interest" description="Disordered" evidence="4">
    <location>
        <begin position="647"/>
        <end position="738"/>
    </location>
</feature>
<evidence type="ECO:0000313" key="8">
    <source>
        <dbReference type="Proteomes" id="UP001157006"/>
    </source>
</evidence>
<feature type="domain" description="HMA" evidence="6">
    <location>
        <begin position="514"/>
        <end position="578"/>
    </location>
</feature>
<name>A0AAV1B4B6_VICFA</name>
<dbReference type="InterPro" id="IPR027417">
    <property type="entry name" value="P-loop_NTPase"/>
</dbReference>
<dbReference type="SUPFAM" id="SSF55008">
    <property type="entry name" value="HMA, heavy metal-associated domain"/>
    <property type="match status" value="1"/>
</dbReference>
<evidence type="ECO:0000256" key="4">
    <source>
        <dbReference type="SAM" id="MobiDB-lite"/>
    </source>
</evidence>
<dbReference type="InterPro" id="IPR044974">
    <property type="entry name" value="Disease_R_plants"/>
</dbReference>
<evidence type="ECO:0000259" key="6">
    <source>
        <dbReference type="PROSITE" id="PS50846"/>
    </source>
</evidence>
<organism evidence="7 8">
    <name type="scientific">Vicia faba</name>
    <name type="common">Broad bean</name>
    <name type="synonym">Faba vulgaris</name>
    <dbReference type="NCBI Taxonomy" id="3906"/>
    <lineage>
        <taxon>Eukaryota</taxon>
        <taxon>Viridiplantae</taxon>
        <taxon>Streptophyta</taxon>
        <taxon>Embryophyta</taxon>
        <taxon>Tracheophyta</taxon>
        <taxon>Spermatophyta</taxon>
        <taxon>Magnoliopsida</taxon>
        <taxon>eudicotyledons</taxon>
        <taxon>Gunneridae</taxon>
        <taxon>Pentapetalae</taxon>
        <taxon>rosids</taxon>
        <taxon>fabids</taxon>
        <taxon>Fabales</taxon>
        <taxon>Fabaceae</taxon>
        <taxon>Papilionoideae</taxon>
        <taxon>50 kb inversion clade</taxon>
        <taxon>NPAAA clade</taxon>
        <taxon>Hologalegina</taxon>
        <taxon>IRL clade</taxon>
        <taxon>Fabeae</taxon>
        <taxon>Vicia</taxon>
    </lineage>
</organism>
<dbReference type="PRINTS" id="PR00364">
    <property type="entry name" value="DISEASERSIST"/>
</dbReference>
<dbReference type="PANTHER" id="PTHR11017:SF259">
    <property type="entry name" value="ADP-RIBOSYL CYCLASE_CYCLIC ADP-RIBOSE HYDROLASE"/>
    <property type="match status" value="1"/>
</dbReference>